<organism evidence="2 3">
    <name type="scientific">Melipona quadrifasciata</name>
    <dbReference type="NCBI Taxonomy" id="166423"/>
    <lineage>
        <taxon>Eukaryota</taxon>
        <taxon>Metazoa</taxon>
        <taxon>Ecdysozoa</taxon>
        <taxon>Arthropoda</taxon>
        <taxon>Hexapoda</taxon>
        <taxon>Insecta</taxon>
        <taxon>Pterygota</taxon>
        <taxon>Neoptera</taxon>
        <taxon>Endopterygota</taxon>
        <taxon>Hymenoptera</taxon>
        <taxon>Apocrita</taxon>
        <taxon>Aculeata</taxon>
        <taxon>Apoidea</taxon>
        <taxon>Anthophila</taxon>
        <taxon>Apidae</taxon>
        <taxon>Melipona</taxon>
    </lineage>
</organism>
<protein>
    <submittedName>
        <fullName evidence="2">Uncharacterized protein</fullName>
    </submittedName>
</protein>
<feature type="compositionally biased region" description="Basic residues" evidence="1">
    <location>
        <begin position="1"/>
        <end position="11"/>
    </location>
</feature>
<feature type="region of interest" description="Disordered" evidence="1">
    <location>
        <begin position="1"/>
        <end position="26"/>
    </location>
</feature>
<accession>A0A0M9AA86</accession>
<name>A0A0M9AA86_9HYME</name>
<evidence type="ECO:0000256" key="1">
    <source>
        <dbReference type="SAM" id="MobiDB-lite"/>
    </source>
</evidence>
<evidence type="ECO:0000313" key="3">
    <source>
        <dbReference type="Proteomes" id="UP000053105"/>
    </source>
</evidence>
<dbReference type="EMBL" id="KQ435701">
    <property type="protein sequence ID" value="KOX80415.1"/>
    <property type="molecule type" value="Genomic_DNA"/>
</dbReference>
<reference evidence="2 3" key="1">
    <citation type="submission" date="2015-07" db="EMBL/GenBank/DDBJ databases">
        <title>The genome of Melipona quadrifasciata.</title>
        <authorList>
            <person name="Pan H."/>
            <person name="Kapheim K."/>
        </authorList>
    </citation>
    <scope>NUCLEOTIDE SEQUENCE [LARGE SCALE GENOMIC DNA]</scope>
    <source>
        <strain evidence="2">0111107301</strain>
        <tissue evidence="2">Whole body</tissue>
    </source>
</reference>
<proteinExistence type="predicted"/>
<keyword evidence="3" id="KW-1185">Reference proteome</keyword>
<dbReference type="Proteomes" id="UP000053105">
    <property type="component" value="Unassembled WGS sequence"/>
</dbReference>
<evidence type="ECO:0000313" key="2">
    <source>
        <dbReference type="EMBL" id="KOX80415.1"/>
    </source>
</evidence>
<sequence>MRSVHKLRKKTHVEENNLREKKKEKNTPSLTTHFIYNCPISGFYKIIDVTRSFASA</sequence>
<dbReference type="AlphaFoldDB" id="A0A0M9AA86"/>
<gene>
    <name evidence="2" type="ORF">WN51_06704</name>
</gene>
<feature type="compositionally biased region" description="Basic and acidic residues" evidence="1">
    <location>
        <begin position="12"/>
        <end position="26"/>
    </location>
</feature>